<keyword evidence="3" id="KW-0430">Lectin</keyword>
<dbReference type="InterPro" id="IPR035992">
    <property type="entry name" value="Ricin_B-like_lectins"/>
</dbReference>
<keyword evidence="4" id="KW-1185">Reference proteome</keyword>
<feature type="chain" id="PRO_5028807296" evidence="1">
    <location>
        <begin position="29"/>
        <end position="172"/>
    </location>
</feature>
<dbReference type="SUPFAM" id="SSF50370">
    <property type="entry name" value="Ricin B-like lectins"/>
    <property type="match status" value="1"/>
</dbReference>
<accession>A0A7C9VVS6</accession>
<feature type="domain" description="Ricin B lectin" evidence="2">
    <location>
        <begin position="30"/>
        <end position="170"/>
    </location>
</feature>
<dbReference type="GO" id="GO:0030246">
    <property type="term" value="F:carbohydrate binding"/>
    <property type="evidence" value="ECO:0007669"/>
    <property type="project" value="UniProtKB-KW"/>
</dbReference>
<sequence length="172" mass="18323">MRKPIAKAAFALTAAALGLLGTAAPALADNHFDMTVRSSASGMCLTPEGNSTADGVPIVQLPCTDNPFQRWDFIDRGNRIFQLRNAVTLKCMDAFGAATNGTPVIQWPCAGTSNQRFQASRNLPDTVILRSRVAGTSTHCLDVPGGQSTAGLAMQIWQCNNSAAQSWRVFPV</sequence>
<evidence type="ECO:0000313" key="4">
    <source>
        <dbReference type="Proteomes" id="UP000481360"/>
    </source>
</evidence>
<evidence type="ECO:0000313" key="3">
    <source>
        <dbReference type="EMBL" id="NGY60301.1"/>
    </source>
</evidence>
<dbReference type="Pfam" id="PF14200">
    <property type="entry name" value="RicinB_lectin_2"/>
    <property type="match status" value="2"/>
</dbReference>
<name>A0A7C9VVS6_9PSEU</name>
<dbReference type="PROSITE" id="PS50231">
    <property type="entry name" value="RICIN_B_LECTIN"/>
    <property type="match status" value="1"/>
</dbReference>
<dbReference type="InterPro" id="IPR000772">
    <property type="entry name" value="Ricin_B_lectin"/>
</dbReference>
<dbReference type="SMART" id="SM00458">
    <property type="entry name" value="RICIN"/>
    <property type="match status" value="1"/>
</dbReference>
<dbReference type="CDD" id="cd00161">
    <property type="entry name" value="beta-trefoil_Ricin-like"/>
    <property type="match status" value="1"/>
</dbReference>
<reference evidence="3 4" key="1">
    <citation type="submission" date="2020-03" db="EMBL/GenBank/DDBJ databases">
        <title>Isolation and identification of active actinomycetes.</title>
        <authorList>
            <person name="Sun X."/>
        </authorList>
    </citation>
    <scope>NUCLEOTIDE SEQUENCE [LARGE SCALE GENOMIC DNA]</scope>
    <source>
        <strain evidence="3 4">NEAU-D13</strain>
    </source>
</reference>
<evidence type="ECO:0000256" key="1">
    <source>
        <dbReference type="SAM" id="SignalP"/>
    </source>
</evidence>
<dbReference type="RefSeq" id="WP_166046269.1">
    <property type="nucleotide sequence ID" value="NZ_JAAMPJ010000003.1"/>
</dbReference>
<protein>
    <submittedName>
        <fullName evidence="3">Ricin-type beta-trefoil lectin domain protein</fullName>
    </submittedName>
</protein>
<gene>
    <name evidence="3" type="ORF">G7043_15325</name>
</gene>
<evidence type="ECO:0000259" key="2">
    <source>
        <dbReference type="SMART" id="SM00458"/>
    </source>
</evidence>
<organism evidence="3 4">
    <name type="scientific">Lentzea alba</name>
    <dbReference type="NCBI Taxonomy" id="2714351"/>
    <lineage>
        <taxon>Bacteria</taxon>
        <taxon>Bacillati</taxon>
        <taxon>Actinomycetota</taxon>
        <taxon>Actinomycetes</taxon>
        <taxon>Pseudonocardiales</taxon>
        <taxon>Pseudonocardiaceae</taxon>
        <taxon>Lentzea</taxon>
    </lineage>
</organism>
<dbReference type="Proteomes" id="UP000481360">
    <property type="component" value="Unassembled WGS sequence"/>
</dbReference>
<comment type="caution">
    <text evidence="3">The sequence shown here is derived from an EMBL/GenBank/DDBJ whole genome shotgun (WGS) entry which is preliminary data.</text>
</comment>
<feature type="signal peptide" evidence="1">
    <location>
        <begin position="1"/>
        <end position="28"/>
    </location>
</feature>
<dbReference type="EMBL" id="JAAMPJ010000003">
    <property type="protein sequence ID" value="NGY60301.1"/>
    <property type="molecule type" value="Genomic_DNA"/>
</dbReference>
<proteinExistence type="predicted"/>
<dbReference type="Gene3D" id="2.80.10.50">
    <property type="match status" value="1"/>
</dbReference>
<keyword evidence="1" id="KW-0732">Signal</keyword>
<dbReference type="AlphaFoldDB" id="A0A7C9VVS6"/>